<organism evidence="2 3">
    <name type="scientific">Halovenus rubra</name>
    <dbReference type="NCBI Taxonomy" id="869890"/>
    <lineage>
        <taxon>Archaea</taxon>
        <taxon>Methanobacteriati</taxon>
        <taxon>Methanobacteriota</taxon>
        <taxon>Stenosarchaea group</taxon>
        <taxon>Halobacteria</taxon>
        <taxon>Halobacteriales</taxon>
        <taxon>Haloarculaceae</taxon>
        <taxon>Halovenus</taxon>
    </lineage>
</organism>
<dbReference type="PANTHER" id="PTHR43130:SF3">
    <property type="entry name" value="HTH-TYPE TRANSCRIPTIONAL REGULATOR RV1931C"/>
    <property type="match status" value="1"/>
</dbReference>
<dbReference type="RefSeq" id="WP_267636319.1">
    <property type="nucleotide sequence ID" value="NZ_JAODIY010000004.1"/>
</dbReference>
<comment type="caution">
    <text evidence="2">The sequence shown here is derived from an EMBL/GenBank/DDBJ whole genome shotgun (WGS) entry which is preliminary data.</text>
</comment>
<dbReference type="SUPFAM" id="SSF52317">
    <property type="entry name" value="Class I glutamine amidotransferase-like"/>
    <property type="match status" value="1"/>
</dbReference>
<accession>A0ABD5X2E2</accession>
<dbReference type="Proteomes" id="UP001596414">
    <property type="component" value="Unassembled WGS sequence"/>
</dbReference>
<feature type="domain" description="DJ-1/PfpI" evidence="1">
    <location>
        <begin position="4"/>
        <end position="171"/>
    </location>
</feature>
<dbReference type="Gene3D" id="3.40.50.880">
    <property type="match status" value="1"/>
</dbReference>
<protein>
    <submittedName>
        <fullName evidence="2">DJ-1/PfpI family protein</fullName>
        <ecNumber evidence="2">4.2.1.-</ecNumber>
    </submittedName>
</protein>
<evidence type="ECO:0000259" key="1">
    <source>
        <dbReference type="Pfam" id="PF01965"/>
    </source>
</evidence>
<dbReference type="InterPro" id="IPR002818">
    <property type="entry name" value="DJ-1/PfpI"/>
</dbReference>
<sequence>MKFSIPVYNGFDDLDAVGPYEVLNHTQNAGADLNVGLYTLEEVAVVESSHGLRVEPDGQLPPDPDVIVVPGGGWSSGEMQGARREADRGVLPEAIKSYHEQGAVVASVCTGAMLLARVGITDDRPAITHQSAIDDLEESGAEIVDARVVDDGDVVTAGGITSGIDLALHLVGREFGTEVADRVMETMEYTLTGTVHRSA</sequence>
<dbReference type="GO" id="GO:0016829">
    <property type="term" value="F:lyase activity"/>
    <property type="evidence" value="ECO:0007669"/>
    <property type="project" value="UniProtKB-KW"/>
</dbReference>
<gene>
    <name evidence="2" type="ORF">ACFQJ7_04630</name>
</gene>
<dbReference type="InterPro" id="IPR029062">
    <property type="entry name" value="Class_I_gatase-like"/>
</dbReference>
<dbReference type="EMBL" id="JBHSZQ010000004">
    <property type="protein sequence ID" value="MFC7125325.1"/>
    <property type="molecule type" value="Genomic_DNA"/>
</dbReference>
<dbReference type="InterPro" id="IPR052158">
    <property type="entry name" value="INH-QAR"/>
</dbReference>
<reference evidence="2 3" key="1">
    <citation type="journal article" date="2014" name="Int. J. Syst. Evol. Microbiol.">
        <title>Complete genome sequence of Corynebacterium casei LMG S-19264T (=DSM 44701T), isolated from a smear-ripened cheese.</title>
        <authorList>
            <consortium name="US DOE Joint Genome Institute (JGI-PGF)"/>
            <person name="Walter F."/>
            <person name="Albersmeier A."/>
            <person name="Kalinowski J."/>
            <person name="Ruckert C."/>
        </authorList>
    </citation>
    <scope>NUCLEOTIDE SEQUENCE [LARGE SCALE GENOMIC DNA]</scope>
    <source>
        <strain evidence="2 3">CGMCC 4.7215</strain>
    </source>
</reference>
<dbReference type="EC" id="4.2.1.-" evidence="2"/>
<name>A0ABD5X2E2_9EURY</name>
<dbReference type="PANTHER" id="PTHR43130">
    <property type="entry name" value="ARAC-FAMILY TRANSCRIPTIONAL REGULATOR"/>
    <property type="match status" value="1"/>
</dbReference>
<dbReference type="CDD" id="cd03139">
    <property type="entry name" value="GATase1_PfpI_2"/>
    <property type="match status" value="1"/>
</dbReference>
<evidence type="ECO:0000313" key="3">
    <source>
        <dbReference type="Proteomes" id="UP001596414"/>
    </source>
</evidence>
<evidence type="ECO:0000313" key="2">
    <source>
        <dbReference type="EMBL" id="MFC7125325.1"/>
    </source>
</evidence>
<dbReference type="AlphaFoldDB" id="A0ABD5X2E2"/>
<keyword evidence="2" id="KW-0456">Lyase</keyword>
<proteinExistence type="predicted"/>
<dbReference type="Pfam" id="PF01965">
    <property type="entry name" value="DJ-1_PfpI"/>
    <property type="match status" value="1"/>
</dbReference>